<evidence type="ECO:0000256" key="1">
    <source>
        <dbReference type="ARBA" id="ARBA00007274"/>
    </source>
</evidence>
<dbReference type="Proteomes" id="UP000561459">
    <property type="component" value="Unassembled WGS sequence"/>
</dbReference>
<dbReference type="GO" id="GO:0005829">
    <property type="term" value="C:cytosol"/>
    <property type="evidence" value="ECO:0007669"/>
    <property type="project" value="TreeGrafter"/>
</dbReference>
<keyword evidence="5" id="KW-0012">Acyltransferase</keyword>
<dbReference type="PANTHER" id="PTHR23416:SF23">
    <property type="entry name" value="ACETYLTRANSFERASE C18B11.09C-RELATED"/>
    <property type="match status" value="1"/>
</dbReference>
<dbReference type="EC" id="2.3.1.-" evidence="5"/>
<dbReference type="SUPFAM" id="SSF51161">
    <property type="entry name" value="Trimeric LpxA-like enzymes"/>
    <property type="match status" value="1"/>
</dbReference>
<evidence type="ECO:0000256" key="4">
    <source>
        <dbReference type="SAM" id="Phobius"/>
    </source>
</evidence>
<sequence>MTHFGQHDAPLDAASTQPRTGGASFTLRHRLVRVLFALAWLLLAAWTPPQMRGWRRMVLRAFGARLGQGANVYASARIWYPPNLVMGDHATLGRRVRCYNQACVTLGPFAVVSQDATLCAGTHDYDDPHFQLRTRPIVLGANSWIAAEAFVGPGVTVGPQAVLGARAVAMKDLAADTIYAGNPAVAIKRRKPPVANRHAFTVLPGGRPQR</sequence>
<keyword evidence="2 5" id="KW-0808">Transferase</keyword>
<accession>A0A7W6FYE9</accession>
<feature type="transmembrane region" description="Helical" evidence="4">
    <location>
        <begin position="31"/>
        <end position="47"/>
    </location>
</feature>
<evidence type="ECO:0000256" key="3">
    <source>
        <dbReference type="SAM" id="MobiDB-lite"/>
    </source>
</evidence>
<evidence type="ECO:0000313" key="6">
    <source>
        <dbReference type="Proteomes" id="UP000561459"/>
    </source>
</evidence>
<comment type="similarity">
    <text evidence="1">Belongs to the transferase hexapeptide repeat family.</text>
</comment>
<keyword evidence="4" id="KW-0812">Transmembrane</keyword>
<dbReference type="CDD" id="cd05825">
    <property type="entry name" value="LbH_wcaF_like"/>
    <property type="match status" value="1"/>
</dbReference>
<reference evidence="5 6" key="1">
    <citation type="submission" date="2020-08" db="EMBL/GenBank/DDBJ databases">
        <title>Genomic Encyclopedia of Type Strains, Phase IV (KMG-IV): sequencing the most valuable type-strain genomes for metagenomic binning, comparative biology and taxonomic classification.</title>
        <authorList>
            <person name="Goeker M."/>
        </authorList>
    </citation>
    <scope>NUCLEOTIDE SEQUENCE [LARGE SCALE GENOMIC DNA]</scope>
    <source>
        <strain evidence="5 6">DSM 27568</strain>
    </source>
</reference>
<evidence type="ECO:0000256" key="2">
    <source>
        <dbReference type="ARBA" id="ARBA00022679"/>
    </source>
</evidence>
<dbReference type="GO" id="GO:0008374">
    <property type="term" value="F:O-acyltransferase activity"/>
    <property type="evidence" value="ECO:0007669"/>
    <property type="project" value="TreeGrafter"/>
</dbReference>
<dbReference type="InterPro" id="IPR051159">
    <property type="entry name" value="Hexapeptide_acetyltransf"/>
</dbReference>
<dbReference type="AlphaFoldDB" id="A0A7W6FYE9"/>
<gene>
    <name evidence="5" type="ORF">GGR39_000676</name>
</gene>
<keyword evidence="4" id="KW-0472">Membrane</keyword>
<name>A0A7W6FYE9_9SPHN</name>
<dbReference type="InterPro" id="IPR011004">
    <property type="entry name" value="Trimer_LpxA-like_sf"/>
</dbReference>
<organism evidence="5 6">
    <name type="scientific">Novosphingobium fluoreni</name>
    <dbReference type="NCBI Taxonomy" id="1391222"/>
    <lineage>
        <taxon>Bacteria</taxon>
        <taxon>Pseudomonadati</taxon>
        <taxon>Pseudomonadota</taxon>
        <taxon>Alphaproteobacteria</taxon>
        <taxon>Sphingomonadales</taxon>
        <taxon>Sphingomonadaceae</taxon>
        <taxon>Novosphingobium</taxon>
    </lineage>
</organism>
<proteinExistence type="inferred from homology"/>
<dbReference type="Gene3D" id="2.160.10.10">
    <property type="entry name" value="Hexapeptide repeat proteins"/>
    <property type="match status" value="1"/>
</dbReference>
<dbReference type="PANTHER" id="PTHR23416">
    <property type="entry name" value="SIALIC ACID SYNTHASE-RELATED"/>
    <property type="match status" value="1"/>
</dbReference>
<dbReference type="EMBL" id="JACIDY010000001">
    <property type="protein sequence ID" value="MBB3939047.1"/>
    <property type="molecule type" value="Genomic_DNA"/>
</dbReference>
<feature type="region of interest" description="Disordered" evidence="3">
    <location>
        <begin position="1"/>
        <end position="20"/>
    </location>
</feature>
<protein>
    <submittedName>
        <fullName evidence="5">Putative colanic acid biosynthesis acetyltransferase WcaF</fullName>
        <ecNumber evidence="5">2.3.1.-</ecNumber>
    </submittedName>
</protein>
<evidence type="ECO:0000313" key="5">
    <source>
        <dbReference type="EMBL" id="MBB3939047.1"/>
    </source>
</evidence>
<dbReference type="RefSeq" id="WP_183615840.1">
    <property type="nucleotide sequence ID" value="NZ_JACIDY010000001.1"/>
</dbReference>
<feature type="compositionally biased region" description="Basic and acidic residues" evidence="3">
    <location>
        <begin position="1"/>
        <end position="10"/>
    </location>
</feature>
<keyword evidence="6" id="KW-1185">Reference proteome</keyword>
<comment type="caution">
    <text evidence="5">The sequence shown here is derived from an EMBL/GenBank/DDBJ whole genome shotgun (WGS) entry which is preliminary data.</text>
</comment>
<keyword evidence="4" id="KW-1133">Transmembrane helix</keyword>